<evidence type="ECO:0000313" key="9">
    <source>
        <dbReference type="Proteomes" id="UP000694388"/>
    </source>
</evidence>
<dbReference type="InterPro" id="IPR000276">
    <property type="entry name" value="GPCR_Rhodpsn"/>
</dbReference>
<keyword evidence="5" id="KW-0807">Transducer</keyword>
<feature type="transmembrane region" description="Helical" evidence="6">
    <location>
        <begin position="105"/>
        <end position="130"/>
    </location>
</feature>
<evidence type="ECO:0000256" key="2">
    <source>
        <dbReference type="ARBA" id="ARBA00022692"/>
    </source>
</evidence>
<dbReference type="InterPro" id="IPR017452">
    <property type="entry name" value="GPCR_Rhodpsn_7TM"/>
</dbReference>
<dbReference type="GO" id="GO:0004930">
    <property type="term" value="F:G protein-coupled receptor activity"/>
    <property type="evidence" value="ECO:0007669"/>
    <property type="project" value="InterPro"/>
</dbReference>
<evidence type="ECO:0000256" key="5">
    <source>
        <dbReference type="ARBA" id="ARBA00023224"/>
    </source>
</evidence>
<dbReference type="GO" id="GO:0016020">
    <property type="term" value="C:membrane"/>
    <property type="evidence" value="ECO:0007669"/>
    <property type="project" value="UniProtKB-SubCell"/>
</dbReference>
<dbReference type="AlphaFoldDB" id="A0A8C4N9C6"/>
<reference evidence="8" key="1">
    <citation type="submission" date="2025-08" db="UniProtKB">
        <authorList>
            <consortium name="Ensembl"/>
        </authorList>
    </citation>
    <scope>IDENTIFICATION</scope>
</reference>
<feature type="domain" description="G-protein coupled receptors family 1 profile" evidence="7">
    <location>
        <begin position="48"/>
        <end position="241"/>
    </location>
</feature>
<organism evidence="8 9">
    <name type="scientific">Eptatretus burgeri</name>
    <name type="common">Inshore hagfish</name>
    <dbReference type="NCBI Taxonomy" id="7764"/>
    <lineage>
        <taxon>Eukaryota</taxon>
        <taxon>Metazoa</taxon>
        <taxon>Chordata</taxon>
        <taxon>Craniata</taxon>
        <taxon>Vertebrata</taxon>
        <taxon>Cyclostomata</taxon>
        <taxon>Myxini</taxon>
        <taxon>Myxiniformes</taxon>
        <taxon>Myxinidae</taxon>
        <taxon>Eptatretinae</taxon>
        <taxon>Eptatretus</taxon>
    </lineage>
</organism>
<dbReference type="Pfam" id="PF00001">
    <property type="entry name" value="7tm_1"/>
    <property type="match status" value="1"/>
</dbReference>
<evidence type="ECO:0000256" key="1">
    <source>
        <dbReference type="ARBA" id="ARBA00004141"/>
    </source>
</evidence>
<dbReference type="PRINTS" id="PR00237">
    <property type="entry name" value="GPCRRHODOPSN"/>
</dbReference>
<accession>A0A8C4N9C6</accession>
<protein>
    <recommendedName>
        <fullName evidence="7">G-protein coupled receptors family 1 profile domain-containing protein</fullName>
    </recommendedName>
</protein>
<evidence type="ECO:0000259" key="7">
    <source>
        <dbReference type="PROSITE" id="PS50262"/>
    </source>
</evidence>
<dbReference type="SUPFAM" id="SSF81321">
    <property type="entry name" value="Family A G protein-coupled receptor-like"/>
    <property type="match status" value="1"/>
</dbReference>
<dbReference type="Ensembl" id="ENSEBUT00000003492.1">
    <property type="protein sequence ID" value="ENSEBUP00000003128.1"/>
    <property type="gene ID" value="ENSEBUG00000002299.1"/>
</dbReference>
<sequence>LRLLVSSKPSTGNIKDGGLEDTPQLFWISQNHGLLVLFSSSTLILITLNLILILIILCEKELHKPVYIFLAHLLLMDIGSCTTILPRLMYSISGNIMITKHACFVQVFFVSFTATMQSYILSMMAIDRYLAVCHPLRYNVLLTNSRAHKAILLTVCWSSLAYATINSLYGIANTSLTTVTLIAIVIVTYTPILYECLHSGPSSKGSMKALHTCVTHFLVLSLFLFSIVFVLISMRMSTTNYFPWFLEHVSDSLFYLLQPLANPIIYGVRTAEIRRGSDFG</sequence>
<name>A0A8C4N9C6_EPTBU</name>
<dbReference type="Pfam" id="PF13853">
    <property type="entry name" value="7tm_4"/>
    <property type="match status" value="1"/>
</dbReference>
<keyword evidence="4 6" id="KW-0472">Membrane</keyword>
<dbReference type="Proteomes" id="UP000694388">
    <property type="component" value="Unplaced"/>
</dbReference>
<feature type="transmembrane region" description="Helical" evidence="6">
    <location>
        <begin position="178"/>
        <end position="197"/>
    </location>
</feature>
<dbReference type="GO" id="GO:0005549">
    <property type="term" value="F:odorant binding"/>
    <property type="evidence" value="ECO:0007669"/>
    <property type="project" value="TreeGrafter"/>
</dbReference>
<dbReference type="SMART" id="SM01381">
    <property type="entry name" value="7TM_GPCR_Srsx"/>
    <property type="match status" value="1"/>
</dbReference>
<keyword evidence="9" id="KW-1185">Reference proteome</keyword>
<feature type="transmembrane region" description="Helical" evidence="6">
    <location>
        <begin position="150"/>
        <end position="172"/>
    </location>
</feature>
<proteinExistence type="predicted"/>
<dbReference type="InterPro" id="IPR000725">
    <property type="entry name" value="Olfact_rcpt"/>
</dbReference>
<evidence type="ECO:0000256" key="6">
    <source>
        <dbReference type="SAM" id="Phobius"/>
    </source>
</evidence>
<evidence type="ECO:0000256" key="4">
    <source>
        <dbReference type="ARBA" id="ARBA00023136"/>
    </source>
</evidence>
<feature type="transmembrane region" description="Helical" evidence="6">
    <location>
        <begin position="34"/>
        <end position="58"/>
    </location>
</feature>
<keyword evidence="3 6" id="KW-1133">Transmembrane helix</keyword>
<dbReference type="PANTHER" id="PTHR26451:SF897">
    <property type="entry name" value="TRACE AMINE-ASSOCIATED RECEPTOR 5-LIKE"/>
    <property type="match status" value="1"/>
</dbReference>
<comment type="subcellular location">
    <subcellularLocation>
        <location evidence="1">Membrane</location>
        <topology evidence="1">Multi-pass membrane protein</topology>
    </subcellularLocation>
</comment>
<evidence type="ECO:0000256" key="3">
    <source>
        <dbReference type="ARBA" id="ARBA00022989"/>
    </source>
</evidence>
<dbReference type="GO" id="GO:0004984">
    <property type="term" value="F:olfactory receptor activity"/>
    <property type="evidence" value="ECO:0007669"/>
    <property type="project" value="InterPro"/>
</dbReference>
<reference evidence="8" key="2">
    <citation type="submission" date="2025-09" db="UniProtKB">
        <authorList>
            <consortium name="Ensembl"/>
        </authorList>
    </citation>
    <scope>IDENTIFICATION</scope>
</reference>
<dbReference type="InterPro" id="IPR052921">
    <property type="entry name" value="GPCR1_Superfamily_Member"/>
</dbReference>
<dbReference type="Gene3D" id="1.20.1070.10">
    <property type="entry name" value="Rhodopsin 7-helix transmembrane proteins"/>
    <property type="match status" value="2"/>
</dbReference>
<dbReference type="PANTHER" id="PTHR26451">
    <property type="entry name" value="G_PROTEIN_RECEP_F1_2 DOMAIN-CONTAINING PROTEIN"/>
    <property type="match status" value="1"/>
</dbReference>
<dbReference type="PROSITE" id="PS50262">
    <property type="entry name" value="G_PROTEIN_RECEP_F1_2"/>
    <property type="match status" value="1"/>
</dbReference>
<dbReference type="GeneTree" id="ENSGT01030000234640"/>
<feature type="transmembrane region" description="Helical" evidence="6">
    <location>
        <begin position="209"/>
        <end position="232"/>
    </location>
</feature>
<keyword evidence="2 6" id="KW-0812">Transmembrane</keyword>
<evidence type="ECO:0000313" key="8">
    <source>
        <dbReference type="Ensembl" id="ENSEBUP00000003128.1"/>
    </source>
</evidence>
<feature type="transmembrane region" description="Helical" evidence="6">
    <location>
        <begin position="65"/>
        <end position="85"/>
    </location>
</feature>